<feature type="domain" description="Roadblock/LAMTOR2" evidence="1">
    <location>
        <begin position="6"/>
        <end position="93"/>
    </location>
</feature>
<evidence type="ECO:0000313" key="3">
    <source>
        <dbReference type="Proteomes" id="UP000718564"/>
    </source>
</evidence>
<reference evidence="2 3" key="1">
    <citation type="submission" date="2018-06" db="EMBL/GenBank/DDBJ databases">
        <title>Comparative genomics of Brasilonema spp. strains.</title>
        <authorList>
            <person name="Alvarenga D.O."/>
            <person name="Fiore M.F."/>
            <person name="Varani A.M."/>
        </authorList>
    </citation>
    <scope>NUCLEOTIDE SEQUENCE [LARGE SCALE GENOMIC DNA]</scope>
    <source>
        <strain evidence="2 3">SPC951</strain>
    </source>
</reference>
<protein>
    <recommendedName>
        <fullName evidence="1">Roadblock/LAMTOR2 domain-containing protein</fullName>
    </recommendedName>
</protein>
<accession>A0ABX1PD73</accession>
<dbReference type="SMART" id="SM00960">
    <property type="entry name" value="Robl_LC7"/>
    <property type="match status" value="1"/>
</dbReference>
<dbReference type="SUPFAM" id="SSF103196">
    <property type="entry name" value="Roadblock/LC7 domain"/>
    <property type="match status" value="1"/>
</dbReference>
<keyword evidence="3" id="KW-1185">Reference proteome</keyword>
<dbReference type="Pfam" id="PF03259">
    <property type="entry name" value="Robl_LC7"/>
    <property type="match status" value="1"/>
</dbReference>
<evidence type="ECO:0000313" key="2">
    <source>
        <dbReference type="EMBL" id="NMG21727.1"/>
    </source>
</evidence>
<organism evidence="2 3">
    <name type="scientific">Brasilonema bromeliae SPC951</name>
    <dbReference type="NCBI Taxonomy" id="385972"/>
    <lineage>
        <taxon>Bacteria</taxon>
        <taxon>Bacillati</taxon>
        <taxon>Cyanobacteriota</taxon>
        <taxon>Cyanophyceae</taxon>
        <taxon>Nostocales</taxon>
        <taxon>Scytonemataceae</taxon>
        <taxon>Brasilonema</taxon>
        <taxon>Bromeliae group (in: Brasilonema)</taxon>
    </lineage>
</organism>
<dbReference type="EMBL" id="QMEB01000188">
    <property type="protein sequence ID" value="NMG21727.1"/>
    <property type="molecule type" value="Genomic_DNA"/>
</dbReference>
<comment type="caution">
    <text evidence="2">The sequence shown here is derived from an EMBL/GenBank/DDBJ whole genome shotgun (WGS) entry which is preliminary data.</text>
</comment>
<name>A0ABX1PD73_9CYAN</name>
<dbReference type="Gene3D" id="3.30.450.30">
    <property type="entry name" value="Dynein light chain 2a, cytoplasmic"/>
    <property type="match status" value="1"/>
</dbReference>
<gene>
    <name evidence="2" type="ORF">DP116_20680</name>
</gene>
<sequence>MNIDEIRAILKKFASNMMGFQGTALVNSEGKPIATIGMDDDSALIMAGTMIYLANRTRKEVQWEGIEQISVKGADGYVILTTCSPDIFLLVIASKVPEGMLVVDINRTVDKLKAVLKDEESQSTDSNQTKLQESVSKLISKDGKFSHPLMYRGSKIPD</sequence>
<dbReference type="RefSeq" id="WP_169156959.1">
    <property type="nucleotide sequence ID" value="NZ_CAWPJE010000183.1"/>
</dbReference>
<evidence type="ECO:0000259" key="1">
    <source>
        <dbReference type="SMART" id="SM00960"/>
    </source>
</evidence>
<proteinExistence type="predicted"/>
<dbReference type="Proteomes" id="UP000718564">
    <property type="component" value="Unassembled WGS sequence"/>
</dbReference>
<dbReference type="InterPro" id="IPR004942">
    <property type="entry name" value="Roadblock/LAMTOR2_dom"/>
</dbReference>